<dbReference type="PATRIC" id="fig|1348657.5.peg.1311"/>
<dbReference type="OrthoDB" id="8557416at2"/>
<comment type="caution">
    <text evidence="1">The sequence shown here is derived from an EMBL/GenBank/DDBJ whole genome shotgun (WGS) entry which is preliminary data.</text>
</comment>
<evidence type="ECO:0000313" key="1">
    <source>
        <dbReference type="EMBL" id="EPZ15905.1"/>
    </source>
</evidence>
<dbReference type="eggNOG" id="ENOG502Z90B">
    <property type="taxonomic scope" value="Bacteria"/>
</dbReference>
<proteinExistence type="predicted"/>
<organism evidence="1 2">
    <name type="scientific">Thauera terpenica 58Eu</name>
    <dbReference type="NCBI Taxonomy" id="1348657"/>
    <lineage>
        <taxon>Bacteria</taxon>
        <taxon>Pseudomonadati</taxon>
        <taxon>Pseudomonadota</taxon>
        <taxon>Betaproteobacteria</taxon>
        <taxon>Rhodocyclales</taxon>
        <taxon>Zoogloeaceae</taxon>
        <taxon>Thauera</taxon>
    </lineage>
</organism>
<dbReference type="EMBL" id="ATJV01000048">
    <property type="protein sequence ID" value="EPZ15905.1"/>
    <property type="molecule type" value="Genomic_DNA"/>
</dbReference>
<evidence type="ECO:0000313" key="2">
    <source>
        <dbReference type="Proteomes" id="UP000015455"/>
    </source>
</evidence>
<evidence type="ECO:0008006" key="3">
    <source>
        <dbReference type="Google" id="ProtNLM"/>
    </source>
</evidence>
<reference evidence="1 2" key="1">
    <citation type="submission" date="2013-06" db="EMBL/GenBank/DDBJ databases">
        <title>Draft genome sequence of Thauera terpenica.</title>
        <authorList>
            <person name="Liu B."/>
            <person name="Frostegard A.H."/>
            <person name="Shapleigh J.P."/>
        </authorList>
    </citation>
    <scope>NUCLEOTIDE SEQUENCE [LARGE SCALE GENOMIC DNA]</scope>
    <source>
        <strain evidence="1 2">58Eu</strain>
    </source>
</reference>
<accession>S9ZEU7</accession>
<sequence length="275" mass="29751">MSARPVELTLIGVDFTSAPRRAKPITAAIGRLDGKAVELTRIETLSDWPAFEALLVRPGPWLGAFDFPFGLPREAIVDLGWPLNWPELVRHCEALGKSAFRSALDAYRQTRPFGQRYAHRSTDLPARSHSPLKLVNPPVGLMFLQGVPRLLGAGVSLAGMHAADPQRLAVEAYPGLIARSITPDSYKSDDKRKQTSARRDARRCIIDAVCTGHTPQGFGLRLDDFHRARLIDDASGDCLDAALALLQAAACAHAGPPHFGLPADIDSLEGWIAGA</sequence>
<protein>
    <recommendedName>
        <fullName evidence="3">DUF429 domain-containing protein</fullName>
    </recommendedName>
</protein>
<dbReference type="STRING" id="1348657.M622_01680"/>
<dbReference type="AlphaFoldDB" id="S9ZEU7"/>
<dbReference type="Proteomes" id="UP000015455">
    <property type="component" value="Unassembled WGS sequence"/>
</dbReference>
<name>S9ZEU7_9RHOO</name>
<gene>
    <name evidence="1" type="ORF">M622_01680</name>
</gene>
<dbReference type="RefSeq" id="WP_021248744.1">
    <property type="nucleotide sequence ID" value="NZ_ATJV01000048.1"/>
</dbReference>
<keyword evidence="2" id="KW-1185">Reference proteome</keyword>